<evidence type="ECO:0000313" key="1">
    <source>
        <dbReference type="EMBL" id="SDW18395.1"/>
    </source>
</evidence>
<evidence type="ECO:0000313" key="2">
    <source>
        <dbReference type="Proteomes" id="UP000198711"/>
    </source>
</evidence>
<organism evidence="1 2">
    <name type="scientific">Hydrobacter penzbergensis</name>
    <dbReference type="NCBI Taxonomy" id="1235997"/>
    <lineage>
        <taxon>Bacteria</taxon>
        <taxon>Pseudomonadati</taxon>
        <taxon>Bacteroidota</taxon>
        <taxon>Chitinophagia</taxon>
        <taxon>Chitinophagales</taxon>
        <taxon>Chitinophagaceae</taxon>
        <taxon>Hydrobacter</taxon>
    </lineage>
</organism>
<accession>A0A8X8LCE0</accession>
<keyword evidence="2" id="KW-1185">Reference proteome</keyword>
<sequence length="268" mass="30355">MTALFAVINAINCIRMDEAVDILELKFHGNNISPESVKPSEVANIIAAFERLLLQQAKADEPGIDVDEVLFCFEKIENNSLDLLFKPVKVKEIIVGSYLLLATAVSTGDYTNVSKGAIQPLKEIVKFTKKHNCLGQFNHNYKTISNFTKDLEINYAIPNSISGETTIYGKIIRIGGEEPRLHFRINEDEKLIFDINEKLAKELAHQLYEYIGLVGVATWDATNFNIENFEILKIVRLDNQPLNIAFDEIKGVIGKYWDEVEDVENYLN</sequence>
<dbReference type="AlphaFoldDB" id="A0A8X8LCE0"/>
<comment type="caution">
    <text evidence="1">The sequence shown here is derived from an EMBL/GenBank/DDBJ whole genome shotgun (WGS) entry which is preliminary data.</text>
</comment>
<dbReference type="EMBL" id="FNNO01000001">
    <property type="protein sequence ID" value="SDW18395.1"/>
    <property type="molecule type" value="Genomic_DNA"/>
</dbReference>
<dbReference type="Proteomes" id="UP000198711">
    <property type="component" value="Unassembled WGS sequence"/>
</dbReference>
<gene>
    <name evidence="1" type="ORF">SAMN05444410_101448</name>
</gene>
<protein>
    <submittedName>
        <fullName evidence="1">Uncharacterized protein</fullName>
    </submittedName>
</protein>
<reference evidence="1 2" key="1">
    <citation type="submission" date="2016-10" db="EMBL/GenBank/DDBJ databases">
        <authorList>
            <person name="Varghese N."/>
            <person name="Submissions S."/>
        </authorList>
    </citation>
    <scope>NUCLEOTIDE SEQUENCE [LARGE SCALE GENOMIC DNA]</scope>
    <source>
        <strain evidence="1 2">DSM 25353</strain>
    </source>
</reference>
<name>A0A8X8LCE0_9BACT</name>
<proteinExistence type="predicted"/>